<evidence type="ECO:0000259" key="3">
    <source>
        <dbReference type="Pfam" id="PF00464"/>
    </source>
</evidence>
<dbReference type="SUPFAM" id="SSF53383">
    <property type="entry name" value="PLP-dependent transferases"/>
    <property type="match status" value="1"/>
</dbReference>
<dbReference type="PANTHER" id="PTHR11680">
    <property type="entry name" value="SERINE HYDROXYMETHYLTRANSFERASE"/>
    <property type="match status" value="1"/>
</dbReference>
<dbReference type="Gene3D" id="3.90.1150.10">
    <property type="entry name" value="Aspartate Aminotransferase, domain 1"/>
    <property type="match status" value="1"/>
</dbReference>
<dbReference type="InterPro" id="IPR015421">
    <property type="entry name" value="PyrdxlP-dep_Trfase_major"/>
</dbReference>
<dbReference type="GO" id="GO:0046653">
    <property type="term" value="P:tetrahydrofolate metabolic process"/>
    <property type="evidence" value="ECO:0007669"/>
    <property type="project" value="TreeGrafter"/>
</dbReference>
<dbReference type="InterPro" id="IPR015424">
    <property type="entry name" value="PyrdxlP-dep_Trfase"/>
</dbReference>
<feature type="domain" description="Serine hydroxymethyltransferase-like" evidence="3">
    <location>
        <begin position="6"/>
        <end position="129"/>
    </location>
</feature>
<reference evidence="4" key="1">
    <citation type="submission" date="2018-05" db="EMBL/GenBank/DDBJ databases">
        <authorList>
            <person name="Lanie J.A."/>
            <person name="Ng W.-L."/>
            <person name="Kazmierczak K.M."/>
            <person name="Andrzejewski T.M."/>
            <person name="Davidsen T.M."/>
            <person name="Wayne K.J."/>
            <person name="Tettelin H."/>
            <person name="Glass J.I."/>
            <person name="Rusch D."/>
            <person name="Podicherti R."/>
            <person name="Tsui H.-C.T."/>
            <person name="Winkler M.E."/>
        </authorList>
    </citation>
    <scope>NUCLEOTIDE SEQUENCE</scope>
</reference>
<dbReference type="Pfam" id="PF00464">
    <property type="entry name" value="SHMT"/>
    <property type="match status" value="1"/>
</dbReference>
<dbReference type="GO" id="GO:0019264">
    <property type="term" value="P:glycine biosynthetic process from serine"/>
    <property type="evidence" value="ECO:0007669"/>
    <property type="project" value="TreeGrafter"/>
</dbReference>
<evidence type="ECO:0000256" key="2">
    <source>
        <dbReference type="ARBA" id="ARBA00022898"/>
    </source>
</evidence>
<dbReference type="AlphaFoldDB" id="A0A382MCF4"/>
<dbReference type="GO" id="GO:0005737">
    <property type="term" value="C:cytoplasm"/>
    <property type="evidence" value="ECO:0007669"/>
    <property type="project" value="TreeGrafter"/>
</dbReference>
<organism evidence="4">
    <name type="scientific">marine metagenome</name>
    <dbReference type="NCBI Taxonomy" id="408172"/>
    <lineage>
        <taxon>unclassified sequences</taxon>
        <taxon>metagenomes</taxon>
        <taxon>ecological metagenomes</taxon>
    </lineage>
</organism>
<dbReference type="InterPro" id="IPR015422">
    <property type="entry name" value="PyrdxlP-dep_Trfase_small"/>
</dbReference>
<dbReference type="EMBL" id="UINC01092691">
    <property type="protein sequence ID" value="SVC46486.1"/>
    <property type="molecule type" value="Genomic_DNA"/>
</dbReference>
<keyword evidence="2" id="KW-0663">Pyridoxal phosphate</keyword>
<comment type="cofactor">
    <cofactor evidence="1">
        <name>pyridoxal 5'-phosphate</name>
        <dbReference type="ChEBI" id="CHEBI:597326"/>
    </cofactor>
</comment>
<sequence>MDIKTEDIQSLVEQQNNWRGKECLNLIASENTQSPNVRNIEVNDFMGRYAEGHPNTNDEDRRYYEGTRWIDEIERIAEQEIIELAGCQQADVRPISGNAANTALALGILRGGDTVVVDSIEQGGHISHNPIGVVGRRIQKRGQVLNLGKDN</sequence>
<dbReference type="GO" id="GO:0030170">
    <property type="term" value="F:pyridoxal phosphate binding"/>
    <property type="evidence" value="ECO:0007669"/>
    <property type="project" value="TreeGrafter"/>
</dbReference>
<accession>A0A382MCF4</accession>
<dbReference type="GO" id="GO:0004372">
    <property type="term" value="F:glycine hydroxymethyltransferase activity"/>
    <property type="evidence" value="ECO:0007669"/>
    <property type="project" value="TreeGrafter"/>
</dbReference>
<feature type="non-terminal residue" evidence="4">
    <location>
        <position position="151"/>
    </location>
</feature>
<evidence type="ECO:0000313" key="4">
    <source>
        <dbReference type="EMBL" id="SVC46486.1"/>
    </source>
</evidence>
<dbReference type="InterPro" id="IPR039429">
    <property type="entry name" value="SHMT-like_dom"/>
</dbReference>
<dbReference type="InterPro" id="IPR049943">
    <property type="entry name" value="Ser_HO-MeTrfase-like"/>
</dbReference>
<protein>
    <recommendedName>
        <fullName evidence="3">Serine hydroxymethyltransferase-like domain-containing protein</fullName>
    </recommendedName>
</protein>
<dbReference type="PANTHER" id="PTHR11680:SF35">
    <property type="entry name" value="SERINE HYDROXYMETHYLTRANSFERASE 1"/>
    <property type="match status" value="1"/>
</dbReference>
<name>A0A382MCF4_9ZZZZ</name>
<dbReference type="Gene3D" id="3.40.640.10">
    <property type="entry name" value="Type I PLP-dependent aspartate aminotransferase-like (Major domain)"/>
    <property type="match status" value="1"/>
</dbReference>
<evidence type="ECO:0000256" key="1">
    <source>
        <dbReference type="ARBA" id="ARBA00001933"/>
    </source>
</evidence>
<gene>
    <name evidence="4" type="ORF">METZ01_LOCUS299340</name>
</gene>
<proteinExistence type="predicted"/>